<evidence type="ECO:0000256" key="6">
    <source>
        <dbReference type="SAM" id="SignalP"/>
    </source>
</evidence>
<dbReference type="Pfam" id="PF13416">
    <property type="entry name" value="SBP_bac_8"/>
    <property type="match status" value="1"/>
</dbReference>
<proteinExistence type="predicted"/>
<keyword evidence="4" id="KW-0564">Palmitate</keyword>
<evidence type="ECO:0000256" key="4">
    <source>
        <dbReference type="ARBA" id="ARBA00023139"/>
    </source>
</evidence>
<evidence type="ECO:0000256" key="3">
    <source>
        <dbReference type="ARBA" id="ARBA00023136"/>
    </source>
</evidence>
<dbReference type="SUPFAM" id="SSF53850">
    <property type="entry name" value="Periplasmic binding protein-like II"/>
    <property type="match status" value="1"/>
</dbReference>
<evidence type="ECO:0000256" key="2">
    <source>
        <dbReference type="ARBA" id="ARBA00022729"/>
    </source>
</evidence>
<feature type="chain" id="PRO_5039122808" evidence="6">
    <location>
        <begin position="25"/>
        <end position="510"/>
    </location>
</feature>
<keyword evidence="5" id="KW-0449">Lipoprotein</keyword>
<keyword evidence="1" id="KW-1003">Cell membrane</keyword>
<evidence type="ECO:0000313" key="7">
    <source>
        <dbReference type="EMBL" id="SDT55314.1"/>
    </source>
</evidence>
<organism evidence="7 8">
    <name type="scientific">Pseudarthrobacter equi</name>
    <dbReference type="NCBI Taxonomy" id="728066"/>
    <lineage>
        <taxon>Bacteria</taxon>
        <taxon>Bacillati</taxon>
        <taxon>Actinomycetota</taxon>
        <taxon>Actinomycetes</taxon>
        <taxon>Micrococcales</taxon>
        <taxon>Micrococcaceae</taxon>
        <taxon>Pseudarthrobacter</taxon>
    </lineage>
</organism>
<keyword evidence="8" id="KW-1185">Reference proteome</keyword>
<feature type="signal peptide" evidence="6">
    <location>
        <begin position="1"/>
        <end position="24"/>
    </location>
</feature>
<keyword evidence="2 6" id="KW-0732">Signal</keyword>
<dbReference type="InterPro" id="IPR050490">
    <property type="entry name" value="Bact_solute-bd_prot1"/>
</dbReference>
<reference evidence="8" key="1">
    <citation type="submission" date="2016-10" db="EMBL/GenBank/DDBJ databases">
        <authorList>
            <person name="Varghese N."/>
            <person name="Submissions S."/>
        </authorList>
    </citation>
    <scope>NUCLEOTIDE SEQUENCE [LARGE SCALE GENOMIC DNA]</scope>
    <source>
        <strain evidence="8">IMMIB L-1606</strain>
    </source>
</reference>
<dbReference type="AlphaFoldDB" id="A0A1H2BAX6"/>
<dbReference type="Proteomes" id="UP000198751">
    <property type="component" value="Chromosome I"/>
</dbReference>
<dbReference type="PANTHER" id="PTHR43649">
    <property type="entry name" value="ARABINOSE-BINDING PROTEIN-RELATED"/>
    <property type="match status" value="1"/>
</dbReference>
<dbReference type="PANTHER" id="PTHR43649:SF33">
    <property type="entry name" value="POLYGALACTURONAN_RHAMNOGALACTURONAN-BINDING PROTEIN YTCQ"/>
    <property type="match status" value="1"/>
</dbReference>
<dbReference type="PROSITE" id="PS51257">
    <property type="entry name" value="PROKAR_LIPOPROTEIN"/>
    <property type="match status" value="1"/>
</dbReference>
<keyword evidence="3" id="KW-0472">Membrane</keyword>
<dbReference type="Gene3D" id="3.40.190.10">
    <property type="entry name" value="Periplasmic binding protein-like II"/>
    <property type="match status" value="2"/>
</dbReference>
<evidence type="ECO:0000256" key="1">
    <source>
        <dbReference type="ARBA" id="ARBA00022475"/>
    </source>
</evidence>
<name>A0A1H2BAX6_9MICC</name>
<protein>
    <submittedName>
        <fullName evidence="7">Carbohydrate ABC transporter substrate-binding protein, CUT1 family</fullName>
    </submittedName>
</protein>
<evidence type="ECO:0000313" key="8">
    <source>
        <dbReference type="Proteomes" id="UP000198751"/>
    </source>
</evidence>
<dbReference type="CDD" id="cd13580">
    <property type="entry name" value="PBP2_AlgQ_like_1"/>
    <property type="match status" value="1"/>
</dbReference>
<accession>A0A1H2BAX6</accession>
<dbReference type="EMBL" id="LT629779">
    <property type="protein sequence ID" value="SDT55314.1"/>
    <property type="molecule type" value="Genomic_DNA"/>
</dbReference>
<gene>
    <name evidence="7" type="ORF">SAMN04489743_3553</name>
</gene>
<dbReference type="RefSeq" id="WP_091722839.1">
    <property type="nucleotide sequence ID" value="NZ_LT629779.1"/>
</dbReference>
<dbReference type="InterPro" id="IPR006059">
    <property type="entry name" value="SBP"/>
</dbReference>
<sequence>MIRRKLTLAAAVVTISAISLTACSGGGNEPAADLTSVSIMAPFLEAQPPSADGAVQKKLEELTGKDININWTPNSSYEDKTNITLAGSDIPQIMVIQGKTPGFVKNAEAGAFWDLTDKLDKYPNLKTTFPDIQENASINGKVYGVYRGRAPMRAAVMFRQDWLDKLGLQPPKTTEDLYKVAKAFTEQDPDGNGQNDTWGITIPKWGALGTNSPYDLIEEWYGAGNRWTEKDGKLIPSFETNEFLEANRFVKKMVDEKLINPDFATFDGTKWNEPFFNGKGGIIVDVDSRVSVLVNLFKQADPNNFQNKVGFVGNLEGPDGELHAHPTDGYSGFLAVPKSSVRTEAELDKVLEVLNTLNGKEVATLLNNGIEGVNFTVEDGKAATIKPETPEGKAVSTDIKSYAQLGMNVAGNNFYPVKQASDYEQQVFDKRTEVMAEDLKSAVYNPAAPYVSATYVAKGAQLDNIVADARIKYLAGQIDEQGLKDAIKLWDTSGGNKVKEEINKLWQDNK</sequence>
<evidence type="ECO:0000256" key="5">
    <source>
        <dbReference type="ARBA" id="ARBA00023288"/>
    </source>
</evidence>
<dbReference type="OrthoDB" id="3225049at2"/>